<evidence type="ECO:0000256" key="1">
    <source>
        <dbReference type="ARBA" id="ARBA00004519"/>
    </source>
</evidence>
<dbReference type="Gene3D" id="2.40.420.20">
    <property type="match status" value="1"/>
</dbReference>
<dbReference type="InterPro" id="IPR058625">
    <property type="entry name" value="MdtA-like_BSH"/>
</dbReference>
<dbReference type="RefSeq" id="WP_273640159.1">
    <property type="nucleotide sequence ID" value="NZ_JAQQXP010000001.1"/>
</dbReference>
<keyword evidence="3" id="KW-0732">Signal</keyword>
<evidence type="ECO:0000259" key="4">
    <source>
        <dbReference type="Pfam" id="PF25917"/>
    </source>
</evidence>
<dbReference type="Proteomes" id="UP001218788">
    <property type="component" value="Unassembled WGS sequence"/>
</dbReference>
<dbReference type="EMBL" id="JAQQXP010000001">
    <property type="protein sequence ID" value="MDC8831081.1"/>
    <property type="molecule type" value="Genomic_DNA"/>
</dbReference>
<feature type="domain" description="Multidrug resistance protein MdtA-like beta-barrel" evidence="5">
    <location>
        <begin position="237"/>
        <end position="293"/>
    </location>
</feature>
<dbReference type="PANTHER" id="PTHR30158">
    <property type="entry name" value="ACRA/E-RELATED COMPONENT OF DRUG EFFLUX TRANSPORTER"/>
    <property type="match status" value="1"/>
</dbReference>
<comment type="caution">
    <text evidence="7">The sequence shown here is derived from an EMBL/GenBank/DDBJ whole genome shotgun (WGS) entry which is preliminary data.</text>
</comment>
<dbReference type="NCBIfam" id="TIGR01730">
    <property type="entry name" value="RND_mfp"/>
    <property type="match status" value="1"/>
</dbReference>
<evidence type="ECO:0000259" key="6">
    <source>
        <dbReference type="Pfam" id="PF25967"/>
    </source>
</evidence>
<dbReference type="Gene3D" id="2.40.50.100">
    <property type="match status" value="1"/>
</dbReference>
<keyword evidence="8" id="KW-1185">Reference proteome</keyword>
<feature type="signal peptide" evidence="3">
    <location>
        <begin position="1"/>
        <end position="21"/>
    </location>
</feature>
<sequence>MFQFSKVSLVFVAVMSSVVLTGCGSENPQQQAAPMSAPPVSVAQVVSMELSEWDEFTGRLVAPETVMLMPRVSGYIKSVKFTEGALVSKGDVLVQIDPAPFEVEVERLQAAHNGALSRKQKAASELTRGNSLLTQNAIAEEALETRRSALQQAQADVDATAAALQRARLELSYTAVTAPLSGRISRAMITAGNFVAAGQSELTRIVSTRHMHAYFNVDEGTYLRYVQNDLFDSTSSQPPVAMALAGDEQFGYAGAIDFIDNQISEQTGSITLRATFTNADNTLLPGLFARVRLAGSKAHEGILIDEKAVGTDLNNKYVLAVTEQNTLEYRPVKLGESLGDLRIVESGLNAGESIVVNGLQRVMPGMQITPQVTEMADSKTLADIQTAQQMLTPPAQTAQAALFNQRPVQ</sequence>
<protein>
    <submittedName>
        <fullName evidence="7">Efflux RND transporter periplasmic adaptor subunit</fullName>
    </submittedName>
</protein>
<dbReference type="SUPFAM" id="SSF111369">
    <property type="entry name" value="HlyD-like secretion proteins"/>
    <property type="match status" value="1"/>
</dbReference>
<dbReference type="InterPro" id="IPR058626">
    <property type="entry name" value="MdtA-like_b-barrel"/>
</dbReference>
<dbReference type="InterPro" id="IPR058627">
    <property type="entry name" value="MdtA-like_C"/>
</dbReference>
<feature type="chain" id="PRO_5047530921" evidence="3">
    <location>
        <begin position="22"/>
        <end position="409"/>
    </location>
</feature>
<accession>A0ABT5L3V4</accession>
<evidence type="ECO:0000313" key="7">
    <source>
        <dbReference type="EMBL" id="MDC8831081.1"/>
    </source>
</evidence>
<comment type="similarity">
    <text evidence="2">Belongs to the membrane fusion protein (MFP) (TC 8.A.1) family.</text>
</comment>
<comment type="subcellular location">
    <subcellularLocation>
        <location evidence="1">Cell inner membrane</location>
        <topology evidence="1">Lipid-anchor</topology>
    </subcellularLocation>
</comment>
<evidence type="ECO:0000256" key="2">
    <source>
        <dbReference type="ARBA" id="ARBA00009477"/>
    </source>
</evidence>
<name>A0ABT5L3V4_9ALTE</name>
<evidence type="ECO:0000256" key="3">
    <source>
        <dbReference type="SAM" id="SignalP"/>
    </source>
</evidence>
<evidence type="ECO:0000313" key="8">
    <source>
        <dbReference type="Proteomes" id="UP001218788"/>
    </source>
</evidence>
<feature type="domain" description="Multidrug resistance protein MdtA-like barrel-sandwich hybrid" evidence="4">
    <location>
        <begin position="64"/>
        <end position="201"/>
    </location>
</feature>
<organism evidence="7 8">
    <name type="scientific">Alteromonas gilva</name>
    <dbReference type="NCBI Taxonomy" id="2987522"/>
    <lineage>
        <taxon>Bacteria</taxon>
        <taxon>Pseudomonadati</taxon>
        <taxon>Pseudomonadota</taxon>
        <taxon>Gammaproteobacteria</taxon>
        <taxon>Alteromonadales</taxon>
        <taxon>Alteromonadaceae</taxon>
        <taxon>Alteromonas/Salinimonas group</taxon>
        <taxon>Alteromonas</taxon>
    </lineage>
</organism>
<dbReference type="Pfam" id="PF25967">
    <property type="entry name" value="RND-MFP_C"/>
    <property type="match status" value="1"/>
</dbReference>
<dbReference type="Pfam" id="PF25917">
    <property type="entry name" value="BSH_RND"/>
    <property type="match status" value="1"/>
</dbReference>
<dbReference type="Gene3D" id="1.10.287.470">
    <property type="entry name" value="Helix hairpin bin"/>
    <property type="match status" value="1"/>
</dbReference>
<feature type="domain" description="Multidrug resistance protein MdtA-like C-terminal permuted SH3" evidence="6">
    <location>
        <begin position="302"/>
        <end position="361"/>
    </location>
</feature>
<evidence type="ECO:0000259" key="5">
    <source>
        <dbReference type="Pfam" id="PF25944"/>
    </source>
</evidence>
<dbReference type="Gene3D" id="2.40.30.170">
    <property type="match status" value="1"/>
</dbReference>
<dbReference type="PANTHER" id="PTHR30158:SF26">
    <property type="entry name" value="RESISTANCE-NODULATION-CELL DIVISION (RND) MULTIDRUG EFFLUX MEMBRANE FUSION PROTEIN MEXE"/>
    <property type="match status" value="1"/>
</dbReference>
<proteinExistence type="inferred from homology"/>
<dbReference type="PROSITE" id="PS51257">
    <property type="entry name" value="PROKAR_LIPOPROTEIN"/>
    <property type="match status" value="1"/>
</dbReference>
<dbReference type="InterPro" id="IPR006143">
    <property type="entry name" value="RND_pump_MFP"/>
</dbReference>
<reference evidence="7 8" key="1">
    <citation type="submission" date="2022-10" db="EMBL/GenBank/DDBJ databases">
        <title>Alteromonas sp. chi3 Genome sequencing.</title>
        <authorList>
            <person name="Park S."/>
        </authorList>
    </citation>
    <scope>NUCLEOTIDE SEQUENCE [LARGE SCALE GENOMIC DNA]</scope>
    <source>
        <strain evidence="8">chi3</strain>
    </source>
</reference>
<gene>
    <name evidence="7" type="ORF">OIK42_09930</name>
</gene>
<dbReference type="Pfam" id="PF25944">
    <property type="entry name" value="Beta-barrel_RND"/>
    <property type="match status" value="1"/>
</dbReference>